<evidence type="ECO:0000313" key="5">
    <source>
        <dbReference type="Proteomes" id="UP000520156"/>
    </source>
</evidence>
<feature type="compositionally biased region" description="Low complexity" evidence="3">
    <location>
        <begin position="474"/>
        <end position="485"/>
    </location>
</feature>
<dbReference type="SUPFAM" id="SSF56954">
    <property type="entry name" value="Outer membrane efflux proteins (OEP)"/>
    <property type="match status" value="1"/>
</dbReference>
<gene>
    <name evidence="4" type="ORF">H7F49_03630</name>
</gene>
<keyword evidence="2" id="KW-0564">Palmitate</keyword>
<feature type="signal peptide" evidence="2">
    <location>
        <begin position="1"/>
        <end position="26"/>
    </location>
</feature>
<evidence type="ECO:0000256" key="3">
    <source>
        <dbReference type="SAM" id="MobiDB-lite"/>
    </source>
</evidence>
<keyword evidence="2" id="KW-0449">Lipoprotein</keyword>
<keyword evidence="2" id="KW-1134">Transmembrane beta strand</keyword>
<evidence type="ECO:0000256" key="2">
    <source>
        <dbReference type="RuleBase" id="RU362097"/>
    </source>
</evidence>
<proteinExistence type="inferred from homology"/>
<comment type="caution">
    <text evidence="4">The sequence shown here is derived from an EMBL/GenBank/DDBJ whole genome shotgun (WGS) entry which is preliminary data.</text>
</comment>
<feature type="region of interest" description="Disordered" evidence="3">
    <location>
        <begin position="464"/>
        <end position="485"/>
    </location>
</feature>
<accession>A0A7X1F5L9</accession>
<keyword evidence="5" id="KW-1185">Reference proteome</keyword>
<dbReference type="EMBL" id="JACLAU010000003">
    <property type="protein sequence ID" value="MBC2650783.1"/>
    <property type="molecule type" value="Genomic_DNA"/>
</dbReference>
<dbReference type="InterPro" id="IPR003423">
    <property type="entry name" value="OMP_efflux"/>
</dbReference>
<dbReference type="Gene3D" id="1.20.1600.10">
    <property type="entry name" value="Outer membrane efflux proteins (OEP)"/>
    <property type="match status" value="1"/>
</dbReference>
<comment type="similarity">
    <text evidence="1 2">Belongs to the outer membrane factor (OMF) (TC 1.B.17) family.</text>
</comment>
<dbReference type="Pfam" id="PF02321">
    <property type="entry name" value="OEP"/>
    <property type="match status" value="2"/>
</dbReference>
<protein>
    <submittedName>
        <fullName evidence="4">TolC family protein</fullName>
    </submittedName>
</protein>
<dbReference type="Gene3D" id="2.20.200.10">
    <property type="entry name" value="Outer membrane efflux proteins (OEP)"/>
    <property type="match status" value="1"/>
</dbReference>
<dbReference type="GO" id="GO:0015562">
    <property type="term" value="F:efflux transmembrane transporter activity"/>
    <property type="evidence" value="ECO:0007669"/>
    <property type="project" value="InterPro"/>
</dbReference>
<comment type="subcellular location">
    <subcellularLocation>
        <location evidence="2">Cell membrane</location>
        <topology evidence="2">Lipid-anchor</topology>
    </subcellularLocation>
</comment>
<dbReference type="Proteomes" id="UP000520156">
    <property type="component" value="Unassembled WGS sequence"/>
</dbReference>
<dbReference type="PANTHER" id="PTHR30203:SF32">
    <property type="entry name" value="CATION EFFLUX SYSTEM PROTEIN CUSC"/>
    <property type="match status" value="1"/>
</dbReference>
<dbReference type="PANTHER" id="PTHR30203">
    <property type="entry name" value="OUTER MEMBRANE CATION EFFLUX PROTEIN"/>
    <property type="match status" value="1"/>
</dbReference>
<dbReference type="NCBIfam" id="TIGR01845">
    <property type="entry name" value="outer_NodT"/>
    <property type="match status" value="1"/>
</dbReference>
<evidence type="ECO:0000256" key="1">
    <source>
        <dbReference type="ARBA" id="ARBA00007613"/>
    </source>
</evidence>
<organism evidence="4 5">
    <name type="scientific">Novosphingobium aerophilum</name>
    <dbReference type="NCBI Taxonomy" id="2839843"/>
    <lineage>
        <taxon>Bacteria</taxon>
        <taxon>Pseudomonadati</taxon>
        <taxon>Pseudomonadota</taxon>
        <taxon>Alphaproteobacteria</taxon>
        <taxon>Sphingomonadales</taxon>
        <taxon>Sphingomonadaceae</taxon>
        <taxon>Novosphingobium</taxon>
    </lineage>
</organism>
<keyword evidence="2" id="KW-0732">Signal</keyword>
<dbReference type="RefSeq" id="WP_185682213.1">
    <property type="nucleotide sequence ID" value="NZ_JACLAU010000003.1"/>
</dbReference>
<dbReference type="PROSITE" id="PS51257">
    <property type="entry name" value="PROKAR_LIPOPROTEIN"/>
    <property type="match status" value="1"/>
</dbReference>
<dbReference type="AlphaFoldDB" id="A0A7X1F5L9"/>
<dbReference type="InterPro" id="IPR010131">
    <property type="entry name" value="MdtP/NodT-like"/>
</dbReference>
<dbReference type="GO" id="GO:0005886">
    <property type="term" value="C:plasma membrane"/>
    <property type="evidence" value="ECO:0007669"/>
    <property type="project" value="UniProtKB-SubCell"/>
</dbReference>
<evidence type="ECO:0000313" key="4">
    <source>
        <dbReference type="EMBL" id="MBC2650783.1"/>
    </source>
</evidence>
<keyword evidence="2" id="KW-0472">Membrane</keyword>
<feature type="chain" id="PRO_5031588437" evidence="2">
    <location>
        <begin position="27"/>
        <end position="485"/>
    </location>
</feature>
<keyword evidence="2" id="KW-0812">Transmembrane</keyword>
<sequence length="485" mass="49943">MTGRMRQRSAGAMIAGALALSGCSMAPHYQRPPAPVPTAWPTGAAYQQGLAESPAALSFSTIFTDPRLQQLVAQALGANRDVRVAAANVLAAQARADAQRAAQLPQLGVGTGVTRRSGDTSGLGFIITRTNYTATAGISAFEIDLFGRLASATAAQRNAALASASAAQVVRLSLVANLSTAWAAYAADAELLRLARDTAANARRTVDLTSARLQAGVVPRSDLRQAEELLAGAEADLAAQTTALAQDRNLIELLVGAPVNPAQLPDDLGSVIAGVRPLAAGQSSEVLLRRPDVMQAEYTLRAANADVGAARAALFPRISLTGLFGLASASLSGLFATNAETTTMGGSINYPLFAGGGARANLRVSRAELQGAVASYERAIQVAFREVADALARQGTIGDQLAAVTRQSDASSDTAQLVEARYRGGVASALDNLVAQRNQYAARRQLVAARLALVTNRVQLFRALGGDPDPGPAPGSAATGSSKVP</sequence>
<reference evidence="4 5" key="1">
    <citation type="submission" date="2020-08" db="EMBL/GenBank/DDBJ databases">
        <title>The genome sequence of Novosphingobium flavum 4Y4.</title>
        <authorList>
            <person name="Liu Y."/>
        </authorList>
    </citation>
    <scope>NUCLEOTIDE SEQUENCE [LARGE SCALE GENOMIC DNA]</scope>
    <source>
        <strain evidence="4 5">4Y4</strain>
    </source>
</reference>
<name>A0A7X1F5L9_9SPHN</name>